<dbReference type="InterPro" id="IPR018247">
    <property type="entry name" value="EF_Hand_1_Ca_BS"/>
</dbReference>
<evidence type="ECO:0000313" key="1">
    <source>
        <dbReference type="EMBL" id="CAG5068532.1"/>
    </source>
</evidence>
<dbReference type="Proteomes" id="UP000679725">
    <property type="component" value="Unassembled WGS sequence"/>
</dbReference>
<sequence length="175" mass="17959">MFDQIFDMIRQSGQSTVIDNEQVPNEHNEDVLKEAHNAVVSGLENVKDTDQANGLFESVQSGSAQSNPAVQQISNNFMGSIMNKFGISSGAAASIAAALIPMVISKVVGRNNQQGGAGGFDLGGLLSGLTGGNAGGTNTTQSGGLGGTINSAGRKLGLDKDGDGDVDLRDLSKMF</sequence>
<gene>
    <name evidence="1" type="ORF">DYBT9623_01263</name>
</gene>
<proteinExistence type="predicted"/>
<reference evidence="1 2" key="1">
    <citation type="submission" date="2021-04" db="EMBL/GenBank/DDBJ databases">
        <authorList>
            <person name="Rodrigo-Torres L."/>
            <person name="Arahal R. D."/>
            <person name="Lucena T."/>
        </authorList>
    </citation>
    <scope>NUCLEOTIDE SEQUENCE [LARGE SCALE GENOMIC DNA]</scope>
    <source>
        <strain evidence="1 2">CECT 9623</strain>
    </source>
</reference>
<dbReference type="EMBL" id="CAJRAU010000002">
    <property type="protein sequence ID" value="CAG5068532.1"/>
    <property type="molecule type" value="Genomic_DNA"/>
</dbReference>
<dbReference type="PROSITE" id="PS00018">
    <property type="entry name" value="EF_HAND_1"/>
    <property type="match status" value="1"/>
</dbReference>
<name>A0ABM8UM90_9BACT</name>
<evidence type="ECO:0008006" key="3">
    <source>
        <dbReference type="Google" id="ProtNLM"/>
    </source>
</evidence>
<keyword evidence="2" id="KW-1185">Reference proteome</keyword>
<organism evidence="1 2">
    <name type="scientific">Dyadobacter linearis</name>
    <dbReference type="NCBI Taxonomy" id="2823330"/>
    <lineage>
        <taxon>Bacteria</taxon>
        <taxon>Pseudomonadati</taxon>
        <taxon>Bacteroidota</taxon>
        <taxon>Cytophagia</taxon>
        <taxon>Cytophagales</taxon>
        <taxon>Spirosomataceae</taxon>
        <taxon>Dyadobacter</taxon>
    </lineage>
</organism>
<protein>
    <recommendedName>
        <fullName evidence="3">EF-hand domain-containing protein</fullName>
    </recommendedName>
</protein>
<dbReference type="RefSeq" id="WP_215232678.1">
    <property type="nucleotide sequence ID" value="NZ_CAJRAU010000002.1"/>
</dbReference>
<comment type="caution">
    <text evidence="1">The sequence shown here is derived from an EMBL/GenBank/DDBJ whole genome shotgun (WGS) entry which is preliminary data.</text>
</comment>
<accession>A0ABM8UM90</accession>
<evidence type="ECO:0000313" key="2">
    <source>
        <dbReference type="Proteomes" id="UP000679725"/>
    </source>
</evidence>